<dbReference type="InterPro" id="IPR013483">
    <property type="entry name" value="MoaA"/>
</dbReference>
<dbReference type="GO" id="GO:0051539">
    <property type="term" value="F:4 iron, 4 sulfur cluster binding"/>
    <property type="evidence" value="ECO:0007669"/>
    <property type="project" value="UniProtKB-UniRule"/>
</dbReference>
<dbReference type="EC" id="4.1.99.22" evidence="1 12"/>
<keyword evidence="3 12" id="KW-0949">S-adenosyl-L-methionine</keyword>
<dbReference type="InterPro" id="IPR006638">
    <property type="entry name" value="Elp3/MiaA/NifB-like_rSAM"/>
</dbReference>
<name>A0A5Q3QCA4_9PSEU</name>
<dbReference type="HAMAP" id="MF_01225_B">
    <property type="entry name" value="MoaA_B"/>
    <property type="match status" value="1"/>
</dbReference>
<evidence type="ECO:0000256" key="6">
    <source>
        <dbReference type="ARBA" id="ARBA00023004"/>
    </source>
</evidence>
<dbReference type="GO" id="GO:0005525">
    <property type="term" value="F:GTP binding"/>
    <property type="evidence" value="ECO:0007669"/>
    <property type="project" value="UniProtKB-UniRule"/>
</dbReference>
<accession>A0A5Q3QCA4</accession>
<evidence type="ECO:0000256" key="11">
    <source>
        <dbReference type="ARBA" id="ARBA00048697"/>
    </source>
</evidence>
<feature type="binding site" evidence="12">
    <location>
        <position position="46"/>
    </location>
    <ligand>
        <name>[4Fe-4S] cluster</name>
        <dbReference type="ChEBI" id="CHEBI:49883"/>
        <label>1</label>
        <note>4Fe-4S-S-AdoMet</note>
    </ligand>
</feature>
<dbReference type="UniPathway" id="UPA00344"/>
<evidence type="ECO:0000256" key="9">
    <source>
        <dbReference type="ARBA" id="ARBA00023150"/>
    </source>
</evidence>
<sequence>MELGIPVVRTPTDTSARPDTPELVDRFGRVARDLRVSLIDKCNLRCTYCMPAEGLPWLGRDELLDTDEMIRLIRLAVESLGITTVRFTGGEPLLRKDLVDVIAATSALPGNPKTSLTTNGINLDRFARPLADAGLNRVNVSLDTLHADRFRELARRDKLDAVLAGLRGAAAAGLHPVKVNAVLMRGINDDEAGDLLRFCLEHDYQLRFIEQMPLDAQHGWDRDQMVTADEILELLHREFALTPHEAERGSAPAERWLVDGGPGTVGVIGSVTRPFCSACDRTRLTADGQLRSCLFSNTETDLRGPMRDGADDAELARLWRGEMWAKAEGHGVDGQGFAEPSRPMSAIGG</sequence>
<dbReference type="GO" id="GO:0061798">
    <property type="term" value="F:GTP 3',8'-cyclase activity"/>
    <property type="evidence" value="ECO:0007669"/>
    <property type="project" value="UniProtKB-UniRule"/>
</dbReference>
<feature type="binding site" evidence="12">
    <location>
        <position position="276"/>
    </location>
    <ligand>
        <name>[4Fe-4S] cluster</name>
        <dbReference type="ChEBI" id="CHEBI:49883"/>
        <label>2</label>
        <note>4Fe-4S-substrate</note>
    </ligand>
</feature>
<dbReference type="CDD" id="cd01335">
    <property type="entry name" value="Radical_SAM"/>
    <property type="match status" value="1"/>
</dbReference>
<dbReference type="EMBL" id="CP045929">
    <property type="protein sequence ID" value="QGK71983.1"/>
    <property type="molecule type" value="Genomic_DNA"/>
</dbReference>
<feature type="binding site" evidence="12">
    <location>
        <position position="86"/>
    </location>
    <ligand>
        <name>GTP</name>
        <dbReference type="ChEBI" id="CHEBI:37565"/>
    </ligand>
</feature>
<dbReference type="RefSeq" id="WP_154078551.1">
    <property type="nucleotide sequence ID" value="NZ_CP045929.1"/>
</dbReference>
<dbReference type="SUPFAM" id="SSF102114">
    <property type="entry name" value="Radical SAM enzymes"/>
    <property type="match status" value="1"/>
</dbReference>
<dbReference type="InterPro" id="IPR000385">
    <property type="entry name" value="MoaA_NifB_PqqE_Fe-S-bd_CS"/>
</dbReference>
<organism evidence="15 16">
    <name type="scientific">Allosaccharopolyspora coralli</name>
    <dbReference type="NCBI Taxonomy" id="2665642"/>
    <lineage>
        <taxon>Bacteria</taxon>
        <taxon>Bacillati</taxon>
        <taxon>Actinomycetota</taxon>
        <taxon>Actinomycetes</taxon>
        <taxon>Pseudonocardiales</taxon>
        <taxon>Pseudonocardiaceae</taxon>
        <taxon>Allosaccharopolyspora</taxon>
    </lineage>
</organism>
<dbReference type="Pfam" id="PF06463">
    <property type="entry name" value="Mob_synth_C"/>
    <property type="match status" value="1"/>
</dbReference>
<dbReference type="GO" id="GO:0046872">
    <property type="term" value="F:metal ion binding"/>
    <property type="evidence" value="ECO:0007669"/>
    <property type="project" value="UniProtKB-KW"/>
</dbReference>
<keyword evidence="8 12" id="KW-0342">GTP-binding</keyword>
<feature type="binding site" evidence="12">
    <location>
        <position position="117"/>
    </location>
    <ligand>
        <name>GTP</name>
        <dbReference type="ChEBI" id="CHEBI:37565"/>
    </ligand>
</feature>
<dbReference type="GO" id="GO:1904047">
    <property type="term" value="F:S-adenosyl-L-methionine binding"/>
    <property type="evidence" value="ECO:0007669"/>
    <property type="project" value="UniProtKB-UniRule"/>
</dbReference>
<dbReference type="SFLD" id="SFLDG01067">
    <property type="entry name" value="SPASM/twitch_domain_containing"/>
    <property type="match status" value="1"/>
</dbReference>
<dbReference type="Gene3D" id="3.20.20.70">
    <property type="entry name" value="Aldolase class I"/>
    <property type="match status" value="1"/>
</dbReference>
<comment type="pathway">
    <text evidence="12">Cofactor biosynthesis; molybdopterin biosynthesis.</text>
</comment>
<dbReference type="PANTHER" id="PTHR22960:SF0">
    <property type="entry name" value="MOLYBDENUM COFACTOR BIOSYNTHESIS PROTEIN 1"/>
    <property type="match status" value="1"/>
</dbReference>
<dbReference type="SMART" id="SM00729">
    <property type="entry name" value="Elp3"/>
    <property type="match status" value="1"/>
</dbReference>
<feature type="binding site" evidence="12">
    <location>
        <position position="49"/>
    </location>
    <ligand>
        <name>[4Fe-4S] cluster</name>
        <dbReference type="ChEBI" id="CHEBI:49883"/>
        <label>1</label>
        <note>4Fe-4S-S-AdoMet</note>
    </ligand>
</feature>
<feature type="binding site" evidence="12">
    <location>
        <position position="212"/>
    </location>
    <ligand>
        <name>S-adenosyl-L-methionine</name>
        <dbReference type="ChEBI" id="CHEBI:59789"/>
    </ligand>
</feature>
<keyword evidence="10 12" id="KW-0456">Lyase</keyword>
<dbReference type="InterPro" id="IPR007197">
    <property type="entry name" value="rSAM"/>
</dbReference>
<evidence type="ECO:0000256" key="8">
    <source>
        <dbReference type="ARBA" id="ARBA00023134"/>
    </source>
</evidence>
<feature type="binding site" evidence="12">
    <location>
        <position position="90"/>
    </location>
    <ligand>
        <name>S-adenosyl-L-methionine</name>
        <dbReference type="ChEBI" id="CHEBI:59789"/>
    </ligand>
</feature>
<evidence type="ECO:0000259" key="14">
    <source>
        <dbReference type="PROSITE" id="PS51918"/>
    </source>
</evidence>
<evidence type="ECO:0000313" key="16">
    <source>
        <dbReference type="Proteomes" id="UP000371041"/>
    </source>
</evidence>
<feature type="binding site" evidence="12">
    <location>
        <position position="178"/>
    </location>
    <ligand>
        <name>GTP</name>
        <dbReference type="ChEBI" id="CHEBI:37565"/>
    </ligand>
</feature>
<gene>
    <name evidence="12 15" type="primary">moaA</name>
    <name evidence="15" type="ORF">GIY23_02425</name>
</gene>
<feature type="binding site" evidence="12">
    <location>
        <position position="48"/>
    </location>
    <ligand>
        <name>S-adenosyl-L-methionine</name>
        <dbReference type="ChEBI" id="CHEBI:59789"/>
    </ligand>
</feature>
<feature type="binding site" evidence="12">
    <location>
        <position position="279"/>
    </location>
    <ligand>
        <name>[4Fe-4S] cluster</name>
        <dbReference type="ChEBI" id="CHEBI:49883"/>
        <label>2</label>
        <note>4Fe-4S-substrate</note>
    </ligand>
</feature>
<evidence type="ECO:0000256" key="5">
    <source>
        <dbReference type="ARBA" id="ARBA00022741"/>
    </source>
</evidence>
<keyword evidence="9 12" id="KW-0501">Molybdenum cofactor biosynthesis</keyword>
<dbReference type="PROSITE" id="PS51918">
    <property type="entry name" value="RADICAL_SAM"/>
    <property type="match status" value="1"/>
</dbReference>
<reference evidence="16" key="1">
    <citation type="submission" date="2019-11" db="EMBL/GenBank/DDBJ databases">
        <title>The complete genome sequence of Saccharopolyspora sp. E2A.</title>
        <authorList>
            <person name="Zhang G."/>
        </authorList>
    </citation>
    <scope>NUCLEOTIDE SEQUENCE [LARGE SCALE GENOMIC DNA]</scope>
    <source>
        <strain evidence="16">E2A</strain>
    </source>
</reference>
<dbReference type="InterPro" id="IPR058240">
    <property type="entry name" value="rSAM_sf"/>
</dbReference>
<dbReference type="PANTHER" id="PTHR22960">
    <property type="entry name" value="MOLYBDOPTERIN COFACTOR SYNTHESIS PROTEIN A"/>
    <property type="match status" value="1"/>
</dbReference>
<dbReference type="PROSITE" id="PS01305">
    <property type="entry name" value="MOAA_NIFB_PQQE"/>
    <property type="match status" value="1"/>
</dbReference>
<proteinExistence type="inferred from homology"/>
<feature type="domain" description="Radical SAM core" evidence="14">
    <location>
        <begin position="26"/>
        <end position="245"/>
    </location>
</feature>
<dbReference type="KEGG" id="sace:GIY23_02425"/>
<dbReference type="InterPro" id="IPR040064">
    <property type="entry name" value="MoaA-like"/>
</dbReference>
<keyword evidence="2 12" id="KW-0004">4Fe-4S</keyword>
<keyword evidence="5 12" id="KW-0547">Nucleotide-binding</keyword>
<evidence type="ECO:0000256" key="1">
    <source>
        <dbReference type="ARBA" id="ARBA00012167"/>
    </source>
</evidence>
<comment type="function">
    <text evidence="12">Catalyzes the cyclization of GTP to (8S)-3',8-cyclo-7,8-dihydroguanosine 5'-triphosphate.</text>
</comment>
<dbReference type="AlphaFoldDB" id="A0A5Q3QCA4"/>
<keyword evidence="6 12" id="KW-0408">Iron</keyword>
<dbReference type="NCBIfam" id="TIGR02666">
    <property type="entry name" value="moaA"/>
    <property type="match status" value="1"/>
</dbReference>
<dbReference type="Proteomes" id="UP000371041">
    <property type="component" value="Chromosome"/>
</dbReference>
<protein>
    <recommendedName>
        <fullName evidence="1 12">GTP 3',8-cyclase</fullName>
        <ecNumber evidence="1 12">4.1.99.22</ecNumber>
    </recommendedName>
    <alternativeName>
        <fullName evidence="12">Molybdenum cofactor biosynthesis protein A</fullName>
    </alternativeName>
</protein>
<comment type="similarity">
    <text evidence="12">Belongs to the radical SAM superfamily. MoaA family.</text>
</comment>
<feature type="region of interest" description="Disordered" evidence="13">
    <location>
        <begin position="330"/>
        <end position="349"/>
    </location>
</feature>
<evidence type="ECO:0000256" key="4">
    <source>
        <dbReference type="ARBA" id="ARBA00022723"/>
    </source>
</evidence>
<evidence type="ECO:0000313" key="15">
    <source>
        <dbReference type="EMBL" id="QGK71983.1"/>
    </source>
</evidence>
<keyword evidence="4 12" id="KW-0479">Metal-binding</keyword>
<dbReference type="SFLD" id="SFLDS00029">
    <property type="entry name" value="Radical_SAM"/>
    <property type="match status" value="1"/>
</dbReference>
<evidence type="ECO:0000256" key="13">
    <source>
        <dbReference type="SAM" id="MobiDB-lite"/>
    </source>
</evidence>
<evidence type="ECO:0000256" key="10">
    <source>
        <dbReference type="ARBA" id="ARBA00023239"/>
    </source>
</evidence>
<dbReference type="Pfam" id="PF04055">
    <property type="entry name" value="Radical_SAM"/>
    <property type="match status" value="1"/>
</dbReference>
<dbReference type="InterPro" id="IPR050105">
    <property type="entry name" value="MoCo_biosynth_MoaA/MoaC"/>
</dbReference>
<comment type="subunit">
    <text evidence="12">Monomer and homodimer.</text>
</comment>
<keyword evidence="16" id="KW-1185">Reference proteome</keyword>
<dbReference type="SFLD" id="SFLDG01383">
    <property type="entry name" value="cyclic_pyranopterin_phosphate"/>
    <property type="match status" value="1"/>
</dbReference>
<feature type="binding site" evidence="12">
    <location>
        <begin position="281"/>
        <end position="283"/>
    </location>
    <ligand>
        <name>GTP</name>
        <dbReference type="ChEBI" id="CHEBI:37565"/>
    </ligand>
</feature>
<dbReference type="InterPro" id="IPR013785">
    <property type="entry name" value="Aldolase_TIM"/>
</dbReference>
<evidence type="ECO:0000256" key="3">
    <source>
        <dbReference type="ARBA" id="ARBA00022691"/>
    </source>
</evidence>
<dbReference type="GO" id="GO:0061799">
    <property type="term" value="F:cyclic pyranopterin monophosphate synthase activity"/>
    <property type="evidence" value="ECO:0007669"/>
    <property type="project" value="TreeGrafter"/>
</dbReference>
<feature type="binding site" evidence="12">
    <location>
        <position position="293"/>
    </location>
    <ligand>
        <name>[4Fe-4S] cluster</name>
        <dbReference type="ChEBI" id="CHEBI:49883"/>
        <label>2</label>
        <note>4Fe-4S-substrate</note>
    </ligand>
</feature>
<feature type="binding site" evidence="12">
    <location>
        <position position="42"/>
    </location>
    <ligand>
        <name>[4Fe-4S] cluster</name>
        <dbReference type="ChEBI" id="CHEBI:49883"/>
        <label>1</label>
        <note>4Fe-4S-S-AdoMet</note>
    </ligand>
</feature>
<keyword evidence="7 12" id="KW-0411">Iron-sulfur</keyword>
<dbReference type="CDD" id="cd21117">
    <property type="entry name" value="Twitch_MoaA"/>
    <property type="match status" value="1"/>
</dbReference>
<evidence type="ECO:0000256" key="2">
    <source>
        <dbReference type="ARBA" id="ARBA00022485"/>
    </source>
</evidence>
<comment type="cofactor">
    <cofactor evidence="12">
        <name>[4Fe-4S] cluster</name>
        <dbReference type="ChEBI" id="CHEBI:49883"/>
    </cofactor>
    <text evidence="12">Binds 2 [4Fe-4S] clusters. Binds 1 [4Fe-4S] cluster coordinated with 3 cysteines and an exchangeable S-adenosyl-L-methionine and 1 [4Fe-4S] cluster coordinated with 3 cysteines and the GTP-derived substrate.</text>
</comment>
<dbReference type="GO" id="GO:0006777">
    <property type="term" value="P:Mo-molybdopterin cofactor biosynthetic process"/>
    <property type="evidence" value="ECO:0007669"/>
    <property type="project" value="UniProtKB-UniRule"/>
</dbReference>
<feature type="binding site" evidence="12">
    <location>
        <position position="35"/>
    </location>
    <ligand>
        <name>GTP</name>
        <dbReference type="ChEBI" id="CHEBI:37565"/>
    </ligand>
</feature>
<evidence type="ECO:0000256" key="12">
    <source>
        <dbReference type="HAMAP-Rule" id="MF_01225"/>
    </source>
</evidence>
<feature type="binding site" evidence="12">
    <location>
        <position position="141"/>
    </location>
    <ligand>
        <name>S-adenosyl-L-methionine</name>
        <dbReference type="ChEBI" id="CHEBI:59789"/>
    </ligand>
</feature>
<comment type="catalytic activity">
    <reaction evidence="11 12">
        <text>GTP + AH2 + S-adenosyl-L-methionine = (8S)-3',8-cyclo-7,8-dihydroguanosine 5'-triphosphate + 5'-deoxyadenosine + L-methionine + A + H(+)</text>
        <dbReference type="Rhea" id="RHEA:49576"/>
        <dbReference type="ChEBI" id="CHEBI:13193"/>
        <dbReference type="ChEBI" id="CHEBI:15378"/>
        <dbReference type="ChEBI" id="CHEBI:17319"/>
        <dbReference type="ChEBI" id="CHEBI:17499"/>
        <dbReference type="ChEBI" id="CHEBI:37565"/>
        <dbReference type="ChEBI" id="CHEBI:57844"/>
        <dbReference type="ChEBI" id="CHEBI:59789"/>
        <dbReference type="ChEBI" id="CHEBI:131766"/>
        <dbReference type="EC" id="4.1.99.22"/>
    </reaction>
</comment>
<dbReference type="SFLD" id="SFLDG01386">
    <property type="entry name" value="main_SPASM_domain-containing"/>
    <property type="match status" value="1"/>
</dbReference>
<evidence type="ECO:0000256" key="7">
    <source>
        <dbReference type="ARBA" id="ARBA00023014"/>
    </source>
</evidence>
<dbReference type="InterPro" id="IPR010505">
    <property type="entry name" value="MoaA_twitch"/>
</dbReference>